<comment type="pathway">
    <text evidence="2">Protein modification; protein ubiquitination.</text>
</comment>
<evidence type="ECO:0000256" key="11">
    <source>
        <dbReference type="ARBA" id="ARBA00022927"/>
    </source>
</evidence>
<feature type="region of interest" description="Disordered" evidence="18">
    <location>
        <begin position="300"/>
        <end position="356"/>
    </location>
</feature>
<evidence type="ECO:0000256" key="6">
    <source>
        <dbReference type="ARBA" id="ARBA00022692"/>
    </source>
</evidence>
<evidence type="ECO:0000256" key="2">
    <source>
        <dbReference type="ARBA" id="ARBA00004906"/>
    </source>
</evidence>
<dbReference type="GO" id="GO:0016874">
    <property type="term" value="F:ligase activity"/>
    <property type="evidence" value="ECO:0007669"/>
    <property type="project" value="UniProtKB-KW"/>
</dbReference>
<evidence type="ECO:0000256" key="13">
    <source>
        <dbReference type="ARBA" id="ARBA00023136"/>
    </source>
</evidence>
<dbReference type="InterPro" id="IPR006845">
    <property type="entry name" value="Pex_N"/>
</dbReference>
<evidence type="ECO:0000256" key="12">
    <source>
        <dbReference type="ARBA" id="ARBA00022989"/>
    </source>
</evidence>
<feature type="compositionally biased region" description="Polar residues" evidence="18">
    <location>
        <begin position="322"/>
        <end position="336"/>
    </location>
</feature>
<dbReference type="PANTHER" id="PTHR48178">
    <property type="entry name" value="PEROXISOME BIOGENESIS FACTOR 2"/>
    <property type="match status" value="1"/>
</dbReference>
<evidence type="ECO:0000256" key="4">
    <source>
        <dbReference type="ARBA" id="ARBA00022448"/>
    </source>
</evidence>
<dbReference type="GO" id="GO:0005778">
    <property type="term" value="C:peroxisomal membrane"/>
    <property type="evidence" value="ECO:0007669"/>
    <property type="project" value="UniProtKB-SubCell"/>
</dbReference>
<keyword evidence="11" id="KW-0653">Protein transport</keyword>
<evidence type="ECO:0000259" key="19">
    <source>
        <dbReference type="Pfam" id="PF04757"/>
    </source>
</evidence>
<dbReference type="PANTHER" id="PTHR48178:SF1">
    <property type="entry name" value="PEROXISOME BIOGENESIS FACTOR 2"/>
    <property type="match status" value="1"/>
</dbReference>
<dbReference type="Pfam" id="PF04757">
    <property type="entry name" value="Pex2_Pex12"/>
    <property type="match status" value="1"/>
</dbReference>
<keyword evidence="6" id="KW-0812">Transmembrane</keyword>
<evidence type="ECO:0000256" key="17">
    <source>
        <dbReference type="ARBA" id="ARBA00034523"/>
    </source>
</evidence>
<dbReference type="EC" id="2.3.2.36" evidence="17"/>
<reference evidence="20" key="1">
    <citation type="submission" date="2014-08" db="EMBL/GenBank/DDBJ databases">
        <authorList>
            <person name="Sharma Rahul"/>
            <person name="Thines Marco"/>
        </authorList>
    </citation>
    <scope>NUCLEOTIDE SEQUENCE</scope>
</reference>
<keyword evidence="13" id="KW-0472">Membrane</keyword>
<evidence type="ECO:0000256" key="3">
    <source>
        <dbReference type="ARBA" id="ARBA00008704"/>
    </source>
</evidence>
<keyword evidence="7" id="KW-0479">Metal-binding</keyword>
<feature type="compositionally biased region" description="Polar residues" evidence="18">
    <location>
        <begin position="254"/>
        <end position="263"/>
    </location>
</feature>
<keyword evidence="9" id="KW-0833">Ubl conjugation pathway</keyword>
<protein>
    <recommendedName>
        <fullName evidence="17">RING-type E3 ubiquitin transferase (cysteine targeting)</fullName>
        <ecNumber evidence="17">2.3.2.36</ecNumber>
    </recommendedName>
    <alternativeName>
        <fullName evidence="15">Peroxin-2</fullName>
    </alternativeName>
</protein>
<dbReference type="EMBL" id="LN483142">
    <property type="protein sequence ID" value="CED83204.1"/>
    <property type="molecule type" value="Genomic_DNA"/>
</dbReference>
<keyword evidence="20" id="KW-0436">Ligase</keyword>
<dbReference type="GO" id="GO:0016562">
    <property type="term" value="P:protein import into peroxisome matrix, receptor recycling"/>
    <property type="evidence" value="ECO:0007669"/>
    <property type="project" value="UniProtKB-ARBA"/>
</dbReference>
<keyword evidence="14" id="KW-0576">Peroxisome</keyword>
<evidence type="ECO:0000256" key="7">
    <source>
        <dbReference type="ARBA" id="ARBA00022723"/>
    </source>
</evidence>
<dbReference type="AlphaFoldDB" id="A0A0F7SR77"/>
<keyword evidence="10" id="KW-0862">Zinc</keyword>
<sequence>MADRSVLPNVLRVGQLDAAELDDALVNMLGGGLASSLDNFGSSYKLTFQPELYLLISLITYKYCMWDRLVTPGSQLENLKYKPERWNGGSSKHRLRTLLLLHLFLSPQMFPRYILQRFKQYALSRSWPDLPRRSLRKRIWDGVNKLEDLGRAGELAGLLWFLYDGRYPSLLTRLLGLRLVPSSSKLTRMVSYEFMNRQLVWGSLSQFMPHILPLAPYVLGPLSRIQHGLTSTLSTLTDPLPIYPSSLSLKPRSDMNSQTAPPNSDSSLFQSSSSHRPHEGIYSKIDRRACPLCYSRSDKTGGNGPCAPGPIPSMPLIPQLSPLAQSADSSNPSFGSTLEEEKPKEEEEEEEEDESVAVHIPVRADCWAGCIYCYACLGGALLESSRSELSMAMVSGEGSSELKVRQEKGWDCLRCGGEVFGGSMVKAVPIKEEENENDTSASEGL</sequence>
<keyword evidence="8" id="KW-0863">Zinc-finger</keyword>
<proteinExistence type="inferred from homology"/>
<evidence type="ECO:0000256" key="18">
    <source>
        <dbReference type="SAM" id="MobiDB-lite"/>
    </source>
</evidence>
<comment type="catalytic activity">
    <reaction evidence="16">
        <text>[E2 ubiquitin-conjugating enzyme]-S-ubiquitinyl-L-cysteine + [acceptor protein]-L-cysteine = [E2 ubiquitin-conjugating enzyme]-L-cysteine + [acceptor protein]-S-ubiquitinyl-L-cysteine.</text>
        <dbReference type="EC" id="2.3.2.36"/>
    </reaction>
</comment>
<dbReference type="GO" id="GO:0061630">
    <property type="term" value="F:ubiquitin protein ligase activity"/>
    <property type="evidence" value="ECO:0007669"/>
    <property type="project" value="UniProtKB-EC"/>
</dbReference>
<feature type="domain" description="Pex N-terminal" evidence="19">
    <location>
        <begin position="22"/>
        <end position="218"/>
    </location>
</feature>
<evidence type="ECO:0000256" key="14">
    <source>
        <dbReference type="ARBA" id="ARBA00023140"/>
    </source>
</evidence>
<evidence type="ECO:0000313" key="20">
    <source>
        <dbReference type="EMBL" id="CED83204.1"/>
    </source>
</evidence>
<organism evidence="20">
    <name type="scientific">Phaffia rhodozyma</name>
    <name type="common">Yeast</name>
    <name type="synonym">Xanthophyllomyces dendrorhous</name>
    <dbReference type="NCBI Taxonomy" id="264483"/>
    <lineage>
        <taxon>Eukaryota</taxon>
        <taxon>Fungi</taxon>
        <taxon>Dikarya</taxon>
        <taxon>Basidiomycota</taxon>
        <taxon>Agaricomycotina</taxon>
        <taxon>Tremellomycetes</taxon>
        <taxon>Cystofilobasidiales</taxon>
        <taxon>Mrakiaceae</taxon>
        <taxon>Phaffia</taxon>
    </lineage>
</organism>
<keyword evidence="12" id="KW-1133">Transmembrane helix</keyword>
<comment type="similarity">
    <text evidence="3">Belongs to the pex2/pex10/pex12 family.</text>
</comment>
<dbReference type="GO" id="GO:0016567">
    <property type="term" value="P:protein ubiquitination"/>
    <property type="evidence" value="ECO:0007669"/>
    <property type="project" value="UniProtKB-ARBA"/>
</dbReference>
<evidence type="ECO:0000256" key="5">
    <source>
        <dbReference type="ARBA" id="ARBA00022679"/>
    </source>
</evidence>
<keyword evidence="4" id="KW-0813">Transport</keyword>
<feature type="region of interest" description="Disordered" evidence="18">
    <location>
        <begin position="247"/>
        <end position="280"/>
    </location>
</feature>
<dbReference type="GO" id="GO:0008270">
    <property type="term" value="F:zinc ion binding"/>
    <property type="evidence" value="ECO:0007669"/>
    <property type="project" value="UniProtKB-KW"/>
</dbReference>
<evidence type="ECO:0000256" key="9">
    <source>
        <dbReference type="ARBA" id="ARBA00022786"/>
    </source>
</evidence>
<evidence type="ECO:0000256" key="10">
    <source>
        <dbReference type="ARBA" id="ARBA00022833"/>
    </source>
</evidence>
<feature type="compositionally biased region" description="Acidic residues" evidence="18">
    <location>
        <begin position="346"/>
        <end position="355"/>
    </location>
</feature>
<keyword evidence="5" id="KW-0808">Transferase</keyword>
<evidence type="ECO:0000256" key="15">
    <source>
        <dbReference type="ARBA" id="ARBA00032511"/>
    </source>
</evidence>
<evidence type="ECO:0000256" key="1">
    <source>
        <dbReference type="ARBA" id="ARBA00004585"/>
    </source>
</evidence>
<feature type="compositionally biased region" description="Low complexity" evidence="18">
    <location>
        <begin position="264"/>
        <end position="274"/>
    </location>
</feature>
<accession>A0A0F7SR77</accession>
<evidence type="ECO:0000256" key="16">
    <source>
        <dbReference type="ARBA" id="ARBA00034438"/>
    </source>
</evidence>
<dbReference type="InterPro" id="IPR025654">
    <property type="entry name" value="PEX2/10"/>
</dbReference>
<evidence type="ECO:0000256" key="8">
    <source>
        <dbReference type="ARBA" id="ARBA00022771"/>
    </source>
</evidence>
<comment type="subcellular location">
    <subcellularLocation>
        <location evidence="1">Peroxisome membrane</location>
        <topology evidence="1">Multi-pass membrane protein</topology>
    </subcellularLocation>
</comment>
<name>A0A0F7SR77_PHARH</name>